<evidence type="ECO:0000256" key="1">
    <source>
        <dbReference type="ARBA" id="ARBA00023125"/>
    </source>
</evidence>
<evidence type="ECO:0000313" key="4">
    <source>
        <dbReference type="Proteomes" id="UP000000739"/>
    </source>
</evidence>
<dbReference type="CDD" id="cd00093">
    <property type="entry name" value="HTH_XRE"/>
    <property type="match status" value="1"/>
</dbReference>
<dbReference type="PANTHER" id="PTHR36924">
    <property type="entry name" value="ANTITOXIN HIGA-1"/>
    <property type="match status" value="1"/>
</dbReference>
<dbReference type="KEGG" id="dal:Dalk_3942"/>
<keyword evidence="4" id="KW-1185">Reference proteome</keyword>
<dbReference type="NCBIfam" id="TIGR02607">
    <property type="entry name" value="antidote_HigA"/>
    <property type="match status" value="1"/>
</dbReference>
<reference evidence="3 4" key="1">
    <citation type="journal article" date="2012" name="Environ. Microbiol.">
        <title>The genome sequence of Desulfatibacillum alkenivorans AK-01: a blueprint for anaerobic alkane oxidation.</title>
        <authorList>
            <person name="Callaghan A.V."/>
            <person name="Morris B.E."/>
            <person name="Pereira I.A."/>
            <person name="McInerney M.J."/>
            <person name="Austin R.N."/>
            <person name="Groves J.T."/>
            <person name="Kukor J.J."/>
            <person name="Suflita J.M."/>
            <person name="Young L.Y."/>
            <person name="Zylstra G.J."/>
            <person name="Wawrik B."/>
        </authorList>
    </citation>
    <scope>NUCLEOTIDE SEQUENCE [LARGE SCALE GENOMIC DNA]</scope>
    <source>
        <strain evidence="3 4">AK-01</strain>
    </source>
</reference>
<keyword evidence="1" id="KW-0238">DNA-binding</keyword>
<dbReference type="HOGENOM" id="CLU_055824_0_0_7"/>
<dbReference type="Proteomes" id="UP000000739">
    <property type="component" value="Chromosome"/>
</dbReference>
<feature type="domain" description="HTH cro/C1-type" evidence="2">
    <location>
        <begin position="21"/>
        <end position="75"/>
    </location>
</feature>
<dbReference type="PANTHER" id="PTHR36924:SF1">
    <property type="entry name" value="ANTITOXIN HIGA-1"/>
    <property type="match status" value="1"/>
</dbReference>
<evidence type="ECO:0000259" key="2">
    <source>
        <dbReference type="PROSITE" id="PS50943"/>
    </source>
</evidence>
<dbReference type="InterPro" id="IPR013430">
    <property type="entry name" value="Toxin_antidote_HigA"/>
</dbReference>
<proteinExistence type="predicted"/>
<sequence>MAKAQINEYLPDYLTSPGEVLEDYLDAYGMTQAELALRTGLSKKTINEIIKGKSPITPETALKFERPLGRPAHFWNNLERQYQEDKVRLAEKERLESHLDWLNRFPVKDMIRLGWILESKDKLKLLEALLNFFGIASPEQWKDVWLQHQVAYRQTNRFEAHAEAISAWLRQGETQAREIDCQPFDSKKFRAALNNIRGLTRQAPEVFIPALVGLCASSGVAVVFVPELPKTGVFGATRWISGKGVIQLSLYYKSNDLFWFTFFHEAGHILKHGHKDIFIEYDGLIDEQEKEADAYARDKLIPPQQLRKFLERWDYRTHAPIEKFADQIGIARGIVVGRLQHDNLMPHTHGNKLKVFFRWSDETPKKIQ</sequence>
<evidence type="ECO:0000313" key="3">
    <source>
        <dbReference type="EMBL" id="ACL05628.1"/>
    </source>
</evidence>
<dbReference type="Pfam" id="PF01381">
    <property type="entry name" value="HTH_3"/>
    <property type="match status" value="1"/>
</dbReference>
<dbReference type="SUPFAM" id="SSF47413">
    <property type="entry name" value="lambda repressor-like DNA-binding domains"/>
    <property type="match status" value="1"/>
</dbReference>
<dbReference type="InterPro" id="IPR001387">
    <property type="entry name" value="Cro/C1-type_HTH"/>
</dbReference>
<dbReference type="InterPro" id="IPR010982">
    <property type="entry name" value="Lambda_DNA-bd_dom_sf"/>
</dbReference>
<dbReference type="SMART" id="SM00530">
    <property type="entry name" value="HTH_XRE"/>
    <property type="match status" value="1"/>
</dbReference>
<dbReference type="AlphaFoldDB" id="B8FJF9"/>
<protein>
    <submittedName>
        <fullName evidence="3">Plasmid maintenance system antidote protein, XRE family</fullName>
    </submittedName>
</protein>
<dbReference type="eggNOG" id="COG2856">
    <property type="taxonomic scope" value="Bacteria"/>
</dbReference>
<gene>
    <name evidence="3" type="ordered locus">Dalk_3942</name>
</gene>
<accession>B8FJF9</accession>
<dbReference type="EMBL" id="CP001322">
    <property type="protein sequence ID" value="ACL05628.1"/>
    <property type="molecule type" value="Genomic_DNA"/>
</dbReference>
<organism evidence="3 4">
    <name type="scientific">Desulfatibacillum aliphaticivorans</name>
    <dbReference type="NCBI Taxonomy" id="218208"/>
    <lineage>
        <taxon>Bacteria</taxon>
        <taxon>Pseudomonadati</taxon>
        <taxon>Thermodesulfobacteriota</taxon>
        <taxon>Desulfobacteria</taxon>
        <taxon>Desulfobacterales</taxon>
        <taxon>Desulfatibacillaceae</taxon>
        <taxon>Desulfatibacillum</taxon>
    </lineage>
</organism>
<dbReference type="Gene3D" id="1.10.260.40">
    <property type="entry name" value="lambda repressor-like DNA-binding domains"/>
    <property type="match status" value="1"/>
</dbReference>
<name>B8FJF9_DESAL</name>
<dbReference type="RefSeq" id="WP_015948677.1">
    <property type="nucleotide sequence ID" value="NC_011768.1"/>
</dbReference>
<dbReference type="GO" id="GO:0003677">
    <property type="term" value="F:DNA binding"/>
    <property type="evidence" value="ECO:0007669"/>
    <property type="project" value="UniProtKB-KW"/>
</dbReference>
<dbReference type="eggNOG" id="COG3093">
    <property type="taxonomic scope" value="Bacteria"/>
</dbReference>
<dbReference type="PROSITE" id="PS50943">
    <property type="entry name" value="HTH_CROC1"/>
    <property type="match status" value="1"/>
</dbReference>